<dbReference type="EMBL" id="JBHPBY010000082">
    <property type="protein sequence ID" value="MFC1850181.1"/>
    <property type="molecule type" value="Genomic_DNA"/>
</dbReference>
<dbReference type="InterPro" id="IPR009057">
    <property type="entry name" value="Homeodomain-like_sf"/>
</dbReference>
<sequence>MATRKQRNVERKRKTRQTLLQAATIVFNRSGYHATLISDIVAEAGVGQGTFYRYFESKREIIDALFDHFITSLFEGFAPLELQLPSDEDSYRDASVRALIQVSSIIERNKDITFLFLQVGPSIDKEFAEKLAAVQDQLAAIAQFYLDHAIASGFARPCNSEVVAQSLVGVGIRLFHLWFSGRLPGIPLPKLIEEVVDFAFKGFGSNRQSQ</sequence>
<protein>
    <submittedName>
        <fullName evidence="4">TetR/AcrR family transcriptional regulator</fullName>
    </submittedName>
</protein>
<dbReference type="PANTHER" id="PTHR30055:SF226">
    <property type="entry name" value="HTH-TYPE TRANSCRIPTIONAL REGULATOR PKSA"/>
    <property type="match status" value="1"/>
</dbReference>
<dbReference type="InterPro" id="IPR050109">
    <property type="entry name" value="HTH-type_TetR-like_transc_reg"/>
</dbReference>
<feature type="DNA-binding region" description="H-T-H motif" evidence="2">
    <location>
        <begin position="36"/>
        <end position="55"/>
    </location>
</feature>
<proteinExistence type="predicted"/>
<evidence type="ECO:0000313" key="4">
    <source>
        <dbReference type="EMBL" id="MFC1850181.1"/>
    </source>
</evidence>
<feature type="domain" description="HTH tetR-type" evidence="3">
    <location>
        <begin position="13"/>
        <end position="73"/>
    </location>
</feature>
<dbReference type="InterPro" id="IPR036271">
    <property type="entry name" value="Tet_transcr_reg_TetR-rel_C_sf"/>
</dbReference>
<dbReference type="SUPFAM" id="SSF46689">
    <property type="entry name" value="Homeodomain-like"/>
    <property type="match status" value="1"/>
</dbReference>
<gene>
    <name evidence="4" type="ORF">ACFL27_08325</name>
</gene>
<reference evidence="4 5" key="1">
    <citation type="submission" date="2024-09" db="EMBL/GenBank/DDBJ databases">
        <title>Laminarin stimulates single cell rates of sulfate reduction while oxygen inhibits transcriptomic activity in coastal marine sediment.</title>
        <authorList>
            <person name="Lindsay M."/>
            <person name="Orcutt B."/>
            <person name="Emerson D."/>
            <person name="Stepanauskas R."/>
            <person name="D'Angelo T."/>
        </authorList>
    </citation>
    <scope>NUCLEOTIDE SEQUENCE [LARGE SCALE GENOMIC DNA]</scope>
    <source>
        <strain evidence="4">SAG AM-311-K15</strain>
    </source>
</reference>
<evidence type="ECO:0000256" key="1">
    <source>
        <dbReference type="ARBA" id="ARBA00023125"/>
    </source>
</evidence>
<dbReference type="Gene3D" id="1.10.10.60">
    <property type="entry name" value="Homeodomain-like"/>
    <property type="match status" value="1"/>
</dbReference>
<dbReference type="InterPro" id="IPR001647">
    <property type="entry name" value="HTH_TetR"/>
</dbReference>
<keyword evidence="1 2" id="KW-0238">DNA-binding</keyword>
<organism evidence="4 5">
    <name type="scientific">candidate division CSSED10-310 bacterium</name>
    <dbReference type="NCBI Taxonomy" id="2855610"/>
    <lineage>
        <taxon>Bacteria</taxon>
        <taxon>Bacteria division CSSED10-310</taxon>
    </lineage>
</organism>
<comment type="caution">
    <text evidence="4">The sequence shown here is derived from an EMBL/GenBank/DDBJ whole genome shotgun (WGS) entry which is preliminary data.</text>
</comment>
<dbReference type="Proteomes" id="UP001594351">
    <property type="component" value="Unassembled WGS sequence"/>
</dbReference>
<keyword evidence="5" id="KW-1185">Reference proteome</keyword>
<dbReference type="PRINTS" id="PR00455">
    <property type="entry name" value="HTHTETR"/>
</dbReference>
<dbReference type="PROSITE" id="PS50977">
    <property type="entry name" value="HTH_TETR_2"/>
    <property type="match status" value="1"/>
</dbReference>
<evidence type="ECO:0000256" key="2">
    <source>
        <dbReference type="PROSITE-ProRule" id="PRU00335"/>
    </source>
</evidence>
<accession>A0ABV6YVF9</accession>
<evidence type="ECO:0000259" key="3">
    <source>
        <dbReference type="PROSITE" id="PS50977"/>
    </source>
</evidence>
<dbReference type="Gene3D" id="1.10.357.10">
    <property type="entry name" value="Tetracycline Repressor, domain 2"/>
    <property type="match status" value="1"/>
</dbReference>
<dbReference type="Pfam" id="PF00440">
    <property type="entry name" value="TetR_N"/>
    <property type="match status" value="1"/>
</dbReference>
<evidence type="ECO:0000313" key="5">
    <source>
        <dbReference type="Proteomes" id="UP001594351"/>
    </source>
</evidence>
<name>A0ABV6YVF9_UNCC1</name>
<dbReference type="SUPFAM" id="SSF48498">
    <property type="entry name" value="Tetracyclin repressor-like, C-terminal domain"/>
    <property type="match status" value="1"/>
</dbReference>
<dbReference type="PANTHER" id="PTHR30055">
    <property type="entry name" value="HTH-TYPE TRANSCRIPTIONAL REGULATOR RUTR"/>
    <property type="match status" value="1"/>
</dbReference>